<evidence type="ECO:0000256" key="1">
    <source>
        <dbReference type="SAM" id="SignalP"/>
    </source>
</evidence>
<dbReference type="RefSeq" id="WP_275248562.1">
    <property type="nucleotide sequence ID" value="NZ_CP113162.1"/>
</dbReference>
<accession>A0ABY8BST8</accession>
<dbReference type="PANTHER" id="PTHR36302">
    <property type="entry name" value="BLR7088 PROTEIN"/>
    <property type="match status" value="1"/>
</dbReference>
<dbReference type="SUPFAM" id="SSF110087">
    <property type="entry name" value="DR1885-like metal-binding protein"/>
    <property type="match status" value="1"/>
</dbReference>
<dbReference type="Gene3D" id="2.60.40.1890">
    <property type="entry name" value="PCu(A)C copper chaperone"/>
    <property type="match status" value="1"/>
</dbReference>
<dbReference type="Proteomes" id="UP001213907">
    <property type="component" value="Chromosome"/>
</dbReference>
<keyword evidence="3" id="KW-1185">Reference proteome</keyword>
<feature type="chain" id="PRO_5046644425" evidence="1">
    <location>
        <begin position="27"/>
        <end position="183"/>
    </location>
</feature>
<evidence type="ECO:0000313" key="3">
    <source>
        <dbReference type="Proteomes" id="UP001213907"/>
    </source>
</evidence>
<sequence>MMRTTKLGIAGAALFLAIGVATPALATDYKAGDLTVVQPWARATPSGAKVGGAYLAITNNGKTADRLTGASIPEADHVEIHEMKMDGGVMKMRPLPNGIEIKPGQTVKLNPQGNHLMLMGLKAPLKQNEVVKGKLTFEKAGAVDVEFKINSIAAMSADSAPVDGTMKMDAMKMQKMDKTHTGH</sequence>
<evidence type="ECO:0000313" key="2">
    <source>
        <dbReference type="EMBL" id="WEF53049.1"/>
    </source>
</evidence>
<gene>
    <name evidence="2" type="ORF">AFIC_001571</name>
</gene>
<proteinExistence type="predicted"/>
<dbReference type="InterPro" id="IPR007410">
    <property type="entry name" value="LpqE-like"/>
</dbReference>
<dbReference type="InterPro" id="IPR058248">
    <property type="entry name" value="Lxx211020-like"/>
</dbReference>
<dbReference type="InterPro" id="IPR036182">
    <property type="entry name" value="PCuAC_sf"/>
</dbReference>
<feature type="signal peptide" evidence="1">
    <location>
        <begin position="1"/>
        <end position="26"/>
    </location>
</feature>
<dbReference type="Pfam" id="PF04314">
    <property type="entry name" value="PCuAC"/>
    <property type="match status" value="1"/>
</dbReference>
<dbReference type="PANTHER" id="PTHR36302:SF1">
    <property type="entry name" value="COPPER CHAPERONE PCU(A)C"/>
    <property type="match status" value="1"/>
</dbReference>
<organism evidence="2 3">
    <name type="scientific">Afipia carboxydohydrogena</name>
    <name type="common">Pseudomonas carboxydohydrogena</name>
    <dbReference type="NCBI Taxonomy" id="290"/>
    <lineage>
        <taxon>Bacteria</taxon>
        <taxon>Pseudomonadati</taxon>
        <taxon>Pseudomonadota</taxon>
        <taxon>Alphaproteobacteria</taxon>
        <taxon>Hyphomicrobiales</taxon>
        <taxon>Nitrobacteraceae</taxon>
        <taxon>Afipia</taxon>
    </lineage>
</organism>
<keyword evidence="1" id="KW-0732">Signal</keyword>
<dbReference type="EMBL" id="CP113162">
    <property type="protein sequence ID" value="WEF53049.1"/>
    <property type="molecule type" value="Genomic_DNA"/>
</dbReference>
<name>A0ABY8BST8_AFICR</name>
<reference evidence="2 3" key="1">
    <citation type="submission" date="2022-11" db="EMBL/GenBank/DDBJ databases">
        <authorList>
            <person name="Siebert D."/>
            <person name="Busche T."/>
            <person name="Saydam E."/>
            <person name="Kalinowski J."/>
            <person name="Ruckert C."/>
            <person name="Blombach B."/>
        </authorList>
    </citation>
    <scope>NUCLEOTIDE SEQUENCE [LARGE SCALE GENOMIC DNA]</scope>
    <source>
        <strain evidence="2 3">DSM 1083</strain>
    </source>
</reference>
<protein>
    <submittedName>
        <fullName evidence="2">Copper chaperone PCu(A)C</fullName>
    </submittedName>
</protein>